<evidence type="ECO:0000313" key="1">
    <source>
        <dbReference type="EMBL" id="TWU21559.1"/>
    </source>
</evidence>
<keyword evidence="2" id="KW-1185">Reference proteome</keyword>
<dbReference type="EMBL" id="SJPT01000006">
    <property type="protein sequence ID" value="TWU21559.1"/>
    <property type="molecule type" value="Genomic_DNA"/>
</dbReference>
<comment type="caution">
    <text evidence="1">The sequence shown here is derived from an EMBL/GenBank/DDBJ whole genome shotgun (WGS) entry which is preliminary data.</text>
</comment>
<accession>A0A5C6CFN4</accession>
<evidence type="ECO:0000313" key="2">
    <source>
        <dbReference type="Proteomes" id="UP000316304"/>
    </source>
</evidence>
<protein>
    <submittedName>
        <fullName evidence="1">Uncharacterized protein</fullName>
    </submittedName>
</protein>
<organism evidence="1 2">
    <name type="scientific">Novipirellula galeiformis</name>
    <dbReference type="NCBI Taxonomy" id="2528004"/>
    <lineage>
        <taxon>Bacteria</taxon>
        <taxon>Pseudomonadati</taxon>
        <taxon>Planctomycetota</taxon>
        <taxon>Planctomycetia</taxon>
        <taxon>Pirellulales</taxon>
        <taxon>Pirellulaceae</taxon>
        <taxon>Novipirellula</taxon>
    </lineage>
</organism>
<name>A0A5C6CFN4_9BACT</name>
<reference evidence="1 2" key="1">
    <citation type="submission" date="2019-02" db="EMBL/GenBank/DDBJ databases">
        <title>Deep-cultivation of Planctomycetes and their phenomic and genomic characterization uncovers novel biology.</title>
        <authorList>
            <person name="Wiegand S."/>
            <person name="Jogler M."/>
            <person name="Boedeker C."/>
            <person name="Pinto D."/>
            <person name="Vollmers J."/>
            <person name="Rivas-Marin E."/>
            <person name="Kohn T."/>
            <person name="Peeters S.H."/>
            <person name="Heuer A."/>
            <person name="Rast P."/>
            <person name="Oberbeckmann S."/>
            <person name="Bunk B."/>
            <person name="Jeske O."/>
            <person name="Meyerdierks A."/>
            <person name="Storesund J.E."/>
            <person name="Kallscheuer N."/>
            <person name="Luecker S."/>
            <person name="Lage O.M."/>
            <person name="Pohl T."/>
            <person name="Merkel B.J."/>
            <person name="Hornburger P."/>
            <person name="Mueller R.-W."/>
            <person name="Bruemmer F."/>
            <person name="Labrenz M."/>
            <person name="Spormann A.M."/>
            <person name="Op Den Camp H."/>
            <person name="Overmann J."/>
            <person name="Amann R."/>
            <person name="Jetten M.S.M."/>
            <person name="Mascher T."/>
            <person name="Medema M.H."/>
            <person name="Devos D.P."/>
            <person name="Kaster A.-K."/>
            <person name="Ovreas L."/>
            <person name="Rohde M."/>
            <person name="Galperin M.Y."/>
            <person name="Jogler C."/>
        </authorList>
    </citation>
    <scope>NUCLEOTIDE SEQUENCE [LARGE SCALE GENOMIC DNA]</scope>
    <source>
        <strain evidence="1 2">Pla52o</strain>
    </source>
</reference>
<gene>
    <name evidence="1" type="ORF">Pla52o_37460</name>
</gene>
<dbReference type="Proteomes" id="UP000316304">
    <property type="component" value="Unassembled WGS sequence"/>
</dbReference>
<sequence>MLSRLTNGDRFYQPRGVIKSVWLCPRVWIHKEALVQACARRASTRYPLLLDEATAKIAKVYDDVKKGGLDDRLRARWRASIETQRPTRRSQTCPLRRFRKQMVSRIRQPSAKRQRFWLRSATVSEWPFESKQDRVAEDEVAKRGLPIAFTSETNQDDDRHFLANSLALRLRAFELSKTVCIR</sequence>
<dbReference type="AlphaFoldDB" id="A0A5C6CFN4"/>
<proteinExistence type="predicted"/>